<evidence type="ECO:0008006" key="4">
    <source>
        <dbReference type="Google" id="ProtNLM"/>
    </source>
</evidence>
<reference evidence="3" key="1">
    <citation type="submission" date="2016-02" db="EMBL/GenBank/DDBJ databases">
        <title>Draft genome sequence of Microdochium bolleyi, a fungal endophyte of beachgrass.</title>
        <authorList>
            <consortium name="DOE Joint Genome Institute"/>
            <person name="David A.S."/>
            <person name="May G."/>
            <person name="Haridas S."/>
            <person name="Lim J."/>
            <person name="Wang M."/>
            <person name="Labutti K."/>
            <person name="Lipzen A."/>
            <person name="Barry K."/>
            <person name="Grigoriev I.V."/>
        </authorList>
    </citation>
    <scope>NUCLEOTIDE SEQUENCE [LARGE SCALE GENOMIC DNA]</scope>
    <source>
        <strain evidence="3">J235TASD1</strain>
    </source>
</reference>
<dbReference type="OrthoDB" id="412788at2759"/>
<dbReference type="AlphaFoldDB" id="A0A136ITV9"/>
<evidence type="ECO:0000256" key="1">
    <source>
        <dbReference type="ARBA" id="ARBA00023604"/>
    </source>
</evidence>
<protein>
    <recommendedName>
        <fullName evidence="4">Methyltransferase CmcJ</fullName>
    </recommendedName>
</protein>
<keyword evidence="3" id="KW-1185">Reference proteome</keyword>
<organism evidence="2 3">
    <name type="scientific">Microdochium bolleyi</name>
    <dbReference type="NCBI Taxonomy" id="196109"/>
    <lineage>
        <taxon>Eukaryota</taxon>
        <taxon>Fungi</taxon>
        <taxon>Dikarya</taxon>
        <taxon>Ascomycota</taxon>
        <taxon>Pezizomycotina</taxon>
        <taxon>Sordariomycetes</taxon>
        <taxon>Xylariomycetidae</taxon>
        <taxon>Xylariales</taxon>
        <taxon>Microdochiaceae</taxon>
        <taxon>Microdochium</taxon>
    </lineage>
</organism>
<dbReference type="Proteomes" id="UP000070501">
    <property type="component" value="Unassembled WGS sequence"/>
</dbReference>
<dbReference type="GO" id="GO:0016491">
    <property type="term" value="F:oxidoreductase activity"/>
    <property type="evidence" value="ECO:0007669"/>
    <property type="project" value="InterPro"/>
</dbReference>
<name>A0A136ITV9_9PEZI</name>
<dbReference type="InParanoid" id="A0A136ITV9"/>
<gene>
    <name evidence="2" type="ORF">Micbo1qcDRAFT_17472</name>
</gene>
<dbReference type="EMBL" id="KQ964258">
    <property type="protein sequence ID" value="KXJ88484.1"/>
    <property type="molecule type" value="Genomic_DNA"/>
</dbReference>
<dbReference type="PANTHER" id="PTHR34598:SF3">
    <property type="entry name" value="OXIDOREDUCTASE AN1597"/>
    <property type="match status" value="1"/>
</dbReference>
<dbReference type="PANTHER" id="PTHR34598">
    <property type="entry name" value="BLL6449 PROTEIN"/>
    <property type="match status" value="1"/>
</dbReference>
<comment type="similarity">
    <text evidence="1">Belongs to the asaB hydroxylase/desaturase family.</text>
</comment>
<dbReference type="NCBIfam" id="NF041278">
    <property type="entry name" value="CmcJ_NvfI_EfuI"/>
    <property type="match status" value="1"/>
</dbReference>
<accession>A0A136ITV9</accession>
<proteinExistence type="inferred from homology"/>
<dbReference type="InterPro" id="IPR044053">
    <property type="entry name" value="AsaB-like"/>
</dbReference>
<evidence type="ECO:0000313" key="2">
    <source>
        <dbReference type="EMBL" id="KXJ88484.1"/>
    </source>
</evidence>
<sequence length="290" mass="33474">MACGTVQARVDYLKRLPLYQVEKPFQLFIPIEPDAKDQRPSNLEFESKEVTFHDVRDQLSDCRLDSHGFQLLRHPTGLPSASFENRGLVESVYFDEVRDILKTVDGGYDKIFIFDWRLRDAGRPRAGHEFDMNDLTTWLRPSPTAHIDQSDRAVLHRIMLHLPAEAPRLLQGRVRIVNVWRPLDHVIQDYPLAFCDPSSVPESDLVECDHVRRKFKGANLYAHHGEEHKWCYVGNHEPDEALLIKMFDSDSSVAARRLLHASFRHPSAAADCQPRKSIEVRALLFNYPEI</sequence>
<evidence type="ECO:0000313" key="3">
    <source>
        <dbReference type="Proteomes" id="UP000070501"/>
    </source>
</evidence>